<dbReference type="GO" id="GO:0006412">
    <property type="term" value="P:translation"/>
    <property type="evidence" value="ECO:0007669"/>
    <property type="project" value="InterPro"/>
</dbReference>
<dbReference type="GO" id="GO:0003735">
    <property type="term" value="F:structural constituent of ribosome"/>
    <property type="evidence" value="ECO:0007669"/>
    <property type="project" value="InterPro"/>
</dbReference>
<dbReference type="EMBL" id="CAXDID020000618">
    <property type="protein sequence ID" value="CAL6106826.1"/>
    <property type="molecule type" value="Genomic_DNA"/>
</dbReference>
<dbReference type="EMBL" id="CAXDID020000293">
    <property type="protein sequence ID" value="CAL6072108.1"/>
    <property type="molecule type" value="Genomic_DNA"/>
</dbReference>
<dbReference type="Pfam" id="PF00828">
    <property type="entry name" value="Ribosomal_L27A"/>
    <property type="match status" value="1"/>
</dbReference>
<dbReference type="HAMAP" id="MF_01341">
    <property type="entry name" value="Ribosomal_uL15"/>
    <property type="match status" value="1"/>
</dbReference>
<dbReference type="AlphaFoldDB" id="A0AA86NJU0"/>
<dbReference type="EMBL" id="CATOUU010000201">
    <property type="protein sequence ID" value="CAI9920541.1"/>
    <property type="molecule type" value="Genomic_DNA"/>
</dbReference>
<feature type="region of interest" description="Disordered" evidence="4">
    <location>
        <begin position="1"/>
        <end position="37"/>
    </location>
</feature>
<gene>
    <name evidence="8" type="ORF">HINF_LOCUS55467</name>
    <name evidence="7" type="ORF">HINF_LOCUS63810</name>
    <name evidence="9" type="ORF">HINF_LOCUS73989</name>
    <name evidence="6" type="ORF">HINF_LOCUS8186</name>
</gene>
<sequence>MPTRLRKHQKCHGDRQHGYGRIGKHRKHFGGKGKAGGEHHRRIMFNKYHPGHFGKLGMRVYHRRNTDFKMVNINRLWALIPETQRVEFLKKKDSNNAPVIDVTEFGYFGVIGRGYMPECPIIVKARVFSQQAEEKIKAAKGACVLVK</sequence>
<evidence type="ECO:0000256" key="2">
    <source>
        <dbReference type="ARBA" id="ARBA00022980"/>
    </source>
</evidence>
<evidence type="ECO:0000256" key="1">
    <source>
        <dbReference type="ARBA" id="ARBA00007320"/>
    </source>
</evidence>
<protein>
    <submittedName>
        <fullName evidence="6">Ribosomal protein L27a</fullName>
    </submittedName>
    <submittedName>
        <fullName evidence="8">Ribosomal_protein L27a</fullName>
    </submittedName>
</protein>
<organism evidence="6">
    <name type="scientific">Hexamita inflata</name>
    <dbReference type="NCBI Taxonomy" id="28002"/>
    <lineage>
        <taxon>Eukaryota</taxon>
        <taxon>Metamonada</taxon>
        <taxon>Diplomonadida</taxon>
        <taxon>Hexamitidae</taxon>
        <taxon>Hexamitinae</taxon>
        <taxon>Hexamita</taxon>
    </lineage>
</organism>
<comment type="caution">
    <text evidence="6">The sequence shown here is derived from an EMBL/GenBank/DDBJ whole genome shotgun (WGS) entry which is preliminary data.</text>
</comment>
<dbReference type="InterPro" id="IPR036227">
    <property type="entry name" value="Ribosomal_uL15/eL18_sf"/>
</dbReference>
<dbReference type="EMBL" id="CATOUU010001172">
    <property type="protein sequence ID" value="CAI9976165.1"/>
    <property type="molecule type" value="Genomic_DNA"/>
</dbReference>
<dbReference type="GO" id="GO:0022625">
    <property type="term" value="C:cytosolic large ribosomal subunit"/>
    <property type="evidence" value="ECO:0007669"/>
    <property type="project" value="TreeGrafter"/>
</dbReference>
<evidence type="ECO:0000313" key="7">
    <source>
        <dbReference type="EMBL" id="CAI9976165.1"/>
    </source>
</evidence>
<evidence type="ECO:0000256" key="3">
    <source>
        <dbReference type="ARBA" id="ARBA00023274"/>
    </source>
</evidence>
<keyword evidence="10" id="KW-1185">Reference proteome</keyword>
<reference evidence="6" key="1">
    <citation type="submission" date="2023-06" db="EMBL/GenBank/DDBJ databases">
        <authorList>
            <person name="Kurt Z."/>
        </authorList>
    </citation>
    <scope>NUCLEOTIDE SEQUENCE</scope>
</reference>
<dbReference type="SUPFAM" id="SSF52080">
    <property type="entry name" value="Ribosomal proteins L15p and L18e"/>
    <property type="match status" value="1"/>
</dbReference>
<evidence type="ECO:0000313" key="8">
    <source>
        <dbReference type="EMBL" id="CAL6072108.1"/>
    </source>
</evidence>
<evidence type="ECO:0000313" key="9">
    <source>
        <dbReference type="EMBL" id="CAL6106826.1"/>
    </source>
</evidence>
<dbReference type="Proteomes" id="UP001642409">
    <property type="component" value="Unassembled WGS sequence"/>
</dbReference>
<dbReference type="PANTHER" id="PTHR11721:SF3">
    <property type="entry name" value="LARGE RIBOSOMAL SUBUNIT PROTEIN UL15"/>
    <property type="match status" value="1"/>
</dbReference>
<accession>A0AA86NJU0</accession>
<evidence type="ECO:0000313" key="6">
    <source>
        <dbReference type="EMBL" id="CAI9920541.1"/>
    </source>
</evidence>
<keyword evidence="3" id="KW-0687">Ribonucleoprotein</keyword>
<proteinExistence type="inferred from homology"/>
<name>A0AA86NJU0_9EUKA</name>
<dbReference type="PANTHER" id="PTHR11721">
    <property type="entry name" value="60S RIBOSOMAL PROTEIN L27A"/>
    <property type="match status" value="1"/>
</dbReference>
<comment type="similarity">
    <text evidence="1">Belongs to the universal ribosomal protein uL15 family.</text>
</comment>
<dbReference type="Gene3D" id="3.100.10.10">
    <property type="match status" value="1"/>
</dbReference>
<keyword evidence="2 6" id="KW-0689">Ribosomal protein</keyword>
<dbReference type="InterPro" id="IPR030878">
    <property type="entry name" value="Ribosomal_uL15"/>
</dbReference>
<feature type="compositionally biased region" description="Basic residues" evidence="4">
    <location>
        <begin position="22"/>
        <end position="31"/>
    </location>
</feature>
<feature type="compositionally biased region" description="Basic residues" evidence="4">
    <location>
        <begin position="1"/>
        <end position="10"/>
    </location>
</feature>
<evidence type="ECO:0000313" key="10">
    <source>
        <dbReference type="Proteomes" id="UP001642409"/>
    </source>
</evidence>
<evidence type="ECO:0000259" key="5">
    <source>
        <dbReference type="Pfam" id="PF00828"/>
    </source>
</evidence>
<dbReference type="InterPro" id="IPR021131">
    <property type="entry name" value="Ribosomal_uL15/eL18"/>
</dbReference>
<reference evidence="8 10" key="2">
    <citation type="submission" date="2024-07" db="EMBL/GenBank/DDBJ databases">
        <authorList>
            <person name="Akdeniz Z."/>
        </authorList>
    </citation>
    <scope>NUCLEOTIDE SEQUENCE [LARGE SCALE GENOMIC DNA]</scope>
</reference>
<feature type="domain" description="Large ribosomal subunit protein uL15/eL18" evidence="5">
    <location>
        <begin position="71"/>
        <end position="144"/>
    </location>
</feature>
<evidence type="ECO:0000256" key="4">
    <source>
        <dbReference type="SAM" id="MobiDB-lite"/>
    </source>
</evidence>